<dbReference type="CDD" id="cd06225">
    <property type="entry name" value="HAMP"/>
    <property type="match status" value="1"/>
</dbReference>
<dbReference type="Pfam" id="PF00672">
    <property type="entry name" value="HAMP"/>
    <property type="match status" value="2"/>
</dbReference>
<dbReference type="SMART" id="SM00304">
    <property type="entry name" value="HAMP"/>
    <property type="match status" value="2"/>
</dbReference>
<dbReference type="Pfam" id="PF00015">
    <property type="entry name" value="MCPsignal"/>
    <property type="match status" value="1"/>
</dbReference>
<keyword evidence="6" id="KW-0472">Membrane</keyword>
<dbReference type="CDD" id="cd11386">
    <property type="entry name" value="MCP_signal"/>
    <property type="match status" value="1"/>
</dbReference>
<evidence type="ECO:0000256" key="1">
    <source>
        <dbReference type="ARBA" id="ARBA00004370"/>
    </source>
</evidence>
<dbReference type="InterPro" id="IPR004090">
    <property type="entry name" value="Chemotax_Me-accpt_rcpt"/>
</dbReference>
<dbReference type="AlphaFoldDB" id="A0A6L7FWJ8"/>
<dbReference type="GO" id="GO:0004888">
    <property type="term" value="F:transmembrane signaling receptor activity"/>
    <property type="evidence" value="ECO:0007669"/>
    <property type="project" value="InterPro"/>
</dbReference>
<keyword evidence="6" id="KW-0812">Transmembrane</keyword>
<keyword evidence="4" id="KW-0807">Transducer</keyword>
<feature type="domain" description="HAMP" evidence="8">
    <location>
        <begin position="525"/>
        <end position="577"/>
    </location>
</feature>
<dbReference type="PROSITE" id="PS50885">
    <property type="entry name" value="HAMP"/>
    <property type="match status" value="2"/>
</dbReference>
<keyword evidence="10" id="KW-1185">Reference proteome</keyword>
<dbReference type="FunFam" id="1.10.287.950:FF:000001">
    <property type="entry name" value="Methyl-accepting chemotaxis sensory transducer"/>
    <property type="match status" value="1"/>
</dbReference>
<feature type="compositionally biased region" description="Basic and acidic residues" evidence="5">
    <location>
        <begin position="826"/>
        <end position="841"/>
    </location>
</feature>
<evidence type="ECO:0000256" key="4">
    <source>
        <dbReference type="PROSITE-ProRule" id="PRU00284"/>
    </source>
</evidence>
<dbReference type="InterPro" id="IPR013656">
    <property type="entry name" value="PAS_4"/>
</dbReference>
<evidence type="ECO:0000256" key="5">
    <source>
        <dbReference type="SAM" id="MobiDB-lite"/>
    </source>
</evidence>
<evidence type="ECO:0000313" key="9">
    <source>
        <dbReference type="EMBL" id="MXN16241.1"/>
    </source>
</evidence>
<gene>
    <name evidence="9" type="ORF">GR170_00210</name>
</gene>
<comment type="caution">
    <text evidence="9">The sequence shown here is derived from an EMBL/GenBank/DDBJ whole genome shotgun (WGS) entry which is preliminary data.</text>
</comment>
<feature type="domain" description="Methyl-accepting transducer" evidence="7">
    <location>
        <begin position="582"/>
        <end position="811"/>
    </location>
</feature>
<dbReference type="Gene3D" id="1.10.8.500">
    <property type="entry name" value="HAMP domain in histidine kinase"/>
    <property type="match status" value="1"/>
</dbReference>
<protein>
    <submittedName>
        <fullName evidence="9">PAS domain-containing protein</fullName>
    </submittedName>
</protein>
<dbReference type="EMBL" id="WUMU01000001">
    <property type="protein sequence ID" value="MXN16241.1"/>
    <property type="molecule type" value="Genomic_DNA"/>
</dbReference>
<evidence type="ECO:0000313" key="10">
    <source>
        <dbReference type="Proteomes" id="UP000477911"/>
    </source>
</evidence>
<dbReference type="GO" id="GO:0006935">
    <property type="term" value="P:chemotaxis"/>
    <property type="evidence" value="ECO:0007669"/>
    <property type="project" value="UniProtKB-KW"/>
</dbReference>
<reference evidence="9 10" key="1">
    <citation type="submission" date="2019-12" db="EMBL/GenBank/DDBJ databases">
        <authorList>
            <person name="Li M."/>
        </authorList>
    </citation>
    <scope>NUCLEOTIDE SEQUENCE [LARGE SCALE GENOMIC DNA]</scope>
    <source>
        <strain evidence="9 10">GBMRC 2024</strain>
    </source>
</reference>
<evidence type="ECO:0000256" key="3">
    <source>
        <dbReference type="ARBA" id="ARBA00029447"/>
    </source>
</evidence>
<comment type="similarity">
    <text evidence="3">Belongs to the methyl-accepting chemotaxis (MCP) protein family.</text>
</comment>
<feature type="transmembrane region" description="Helical" evidence="6">
    <location>
        <begin position="35"/>
        <end position="59"/>
    </location>
</feature>
<accession>A0A6L7FWJ8</accession>
<comment type="subcellular location">
    <subcellularLocation>
        <location evidence="1">Membrane</location>
    </subcellularLocation>
</comment>
<feature type="transmembrane region" description="Helical" evidence="6">
    <location>
        <begin position="198"/>
        <end position="219"/>
    </location>
</feature>
<sequence>MRGEKMASSAEAKQSPGPAPDSGSGTLKVPFLRSAFFRATLIVAACVLMVVATTEVIALNSVKRSVRDWTDVRAGEAMRGLSAQFAGALRFGTAGPLQEGLESFAEAVPDDLRGVLALRADGSELARVGRPGFAADPARALAQEALTSGRPVRDPLTLLWAAPALFGPDRTVVGALVSQWTLDHRTAEAIRGRGNAPLVALGVFLAALCLAAGLFYQVFSKPLRRVAREMSAVAEGEYDVAIHGAARRDEIGGIARRLAEFRDGLKAARGTERENAFRSAAIDSSGAAQLLLDGALKIVFANPACLELLSNFSQAIGDTWSGFRPEAVTGHAAQDLPGLGAVLADIGSGALALPHQAELKWGGARIAARIDRVTNAEGTTIGYVSELKDVSLERLNAAVLAAIEAHQVRLDFDADQRLLSSNAGFRGAVGAEDKTLARRPLAEVIRALEASEGERQEQMRRLAAGKAVTGTFVHPGAREAIFEGSISPILGRDGKMQRLVFIGSDVTASHQAMRAAEDSRREVEQQQQQVVDTLKVGLQNLAEGDLTSMIAQPFRAEYEQLRSNFNQAVEALHDAMSAVVQNAESIRGETGEISNAADDLARRTEKQAATLEETAAALDQLTASVKSAASGADEASQIATNAQAKAEQGGAVARQAVAAMDAIKASSREISKITGVIDDIAFQTNLLALNAGVEAARAGEAGRGFAVVATEVRALAQRSSEAAREINQLISASGGHVKSGVELVDRTGAALAEIVTAVVDISARVTSIATSAREQSTGLNEVNSAMNDLDQVTQQNAAMFEETTAASHALTSEANALVEAAGKFRIKGERGPRRSARRDTPSARSPRRKAVVGAVPPEETPPSWEEF</sequence>
<dbReference type="PANTHER" id="PTHR43531">
    <property type="entry name" value="PROTEIN ICFG"/>
    <property type="match status" value="1"/>
</dbReference>
<evidence type="ECO:0000256" key="6">
    <source>
        <dbReference type="SAM" id="Phobius"/>
    </source>
</evidence>
<dbReference type="RefSeq" id="WP_160890794.1">
    <property type="nucleotide sequence ID" value="NZ_WUMU01000001.1"/>
</dbReference>
<evidence type="ECO:0000259" key="8">
    <source>
        <dbReference type="PROSITE" id="PS50885"/>
    </source>
</evidence>
<keyword evidence="2" id="KW-0145">Chemotaxis</keyword>
<dbReference type="InterPro" id="IPR004089">
    <property type="entry name" value="MCPsignal_dom"/>
</dbReference>
<dbReference type="GO" id="GO:0007165">
    <property type="term" value="P:signal transduction"/>
    <property type="evidence" value="ECO:0007669"/>
    <property type="project" value="UniProtKB-KW"/>
</dbReference>
<dbReference type="PRINTS" id="PR00260">
    <property type="entry name" value="CHEMTRNSDUCR"/>
</dbReference>
<evidence type="ECO:0000256" key="2">
    <source>
        <dbReference type="ARBA" id="ARBA00022500"/>
    </source>
</evidence>
<dbReference type="Pfam" id="PF08448">
    <property type="entry name" value="PAS_4"/>
    <property type="match status" value="1"/>
</dbReference>
<dbReference type="Gene3D" id="1.10.287.950">
    <property type="entry name" value="Methyl-accepting chemotaxis protein"/>
    <property type="match status" value="1"/>
</dbReference>
<dbReference type="Proteomes" id="UP000477911">
    <property type="component" value="Unassembled WGS sequence"/>
</dbReference>
<name>A0A6L7FWJ8_9RHOB</name>
<dbReference type="SUPFAM" id="SSF158472">
    <property type="entry name" value="HAMP domain-like"/>
    <property type="match status" value="1"/>
</dbReference>
<organism evidence="9 10">
    <name type="scientific">Pseudooceanicola albus</name>
    <dbReference type="NCBI Taxonomy" id="2692189"/>
    <lineage>
        <taxon>Bacteria</taxon>
        <taxon>Pseudomonadati</taxon>
        <taxon>Pseudomonadota</taxon>
        <taxon>Alphaproteobacteria</taxon>
        <taxon>Rhodobacterales</taxon>
        <taxon>Paracoccaceae</taxon>
        <taxon>Pseudooceanicola</taxon>
    </lineage>
</organism>
<feature type="domain" description="HAMP" evidence="8">
    <location>
        <begin position="217"/>
        <end position="270"/>
    </location>
</feature>
<dbReference type="InterPro" id="IPR051310">
    <property type="entry name" value="MCP_chemotaxis"/>
</dbReference>
<dbReference type="Gene3D" id="3.30.450.20">
    <property type="entry name" value="PAS domain"/>
    <property type="match status" value="2"/>
</dbReference>
<dbReference type="GO" id="GO:0016020">
    <property type="term" value="C:membrane"/>
    <property type="evidence" value="ECO:0007669"/>
    <property type="project" value="UniProtKB-SubCell"/>
</dbReference>
<feature type="region of interest" description="Disordered" evidence="5">
    <location>
        <begin position="823"/>
        <end position="867"/>
    </location>
</feature>
<dbReference type="PROSITE" id="PS50111">
    <property type="entry name" value="CHEMOTAXIS_TRANSDUC_2"/>
    <property type="match status" value="1"/>
</dbReference>
<feature type="region of interest" description="Disordered" evidence="5">
    <location>
        <begin position="1"/>
        <end position="24"/>
    </location>
</feature>
<dbReference type="SUPFAM" id="SSF58104">
    <property type="entry name" value="Methyl-accepting chemotaxis protein (MCP) signaling domain"/>
    <property type="match status" value="1"/>
</dbReference>
<evidence type="ECO:0000259" key="7">
    <source>
        <dbReference type="PROSITE" id="PS50111"/>
    </source>
</evidence>
<keyword evidence="6" id="KW-1133">Transmembrane helix</keyword>
<dbReference type="SMART" id="SM00283">
    <property type="entry name" value="MA"/>
    <property type="match status" value="1"/>
</dbReference>
<dbReference type="PANTHER" id="PTHR43531:SF11">
    <property type="entry name" value="METHYL-ACCEPTING CHEMOTAXIS PROTEIN 3"/>
    <property type="match status" value="1"/>
</dbReference>
<proteinExistence type="inferred from homology"/>
<dbReference type="InterPro" id="IPR003660">
    <property type="entry name" value="HAMP_dom"/>
</dbReference>